<dbReference type="HAMAP" id="MF_00634">
    <property type="entry name" value="UPF0235"/>
    <property type="match status" value="1"/>
</dbReference>
<accession>A0A2M7XDE0</accession>
<dbReference type="InterPro" id="IPR003746">
    <property type="entry name" value="DUF167"/>
</dbReference>
<gene>
    <name evidence="3" type="ORF">CO173_04270</name>
</gene>
<dbReference type="PANTHER" id="PTHR13420:SF7">
    <property type="entry name" value="UPF0235 PROTEIN C15ORF40"/>
    <property type="match status" value="1"/>
</dbReference>
<comment type="similarity">
    <text evidence="1 2">Belongs to the UPF0235 family.</text>
</comment>
<organism evidence="3 4">
    <name type="scientific">Candidatus Uhrbacteria bacterium CG_4_9_14_3_um_filter_41_35</name>
    <dbReference type="NCBI Taxonomy" id="1975034"/>
    <lineage>
        <taxon>Bacteria</taxon>
        <taxon>Candidatus Uhriibacteriota</taxon>
    </lineage>
</organism>
<evidence type="ECO:0000256" key="1">
    <source>
        <dbReference type="ARBA" id="ARBA00010364"/>
    </source>
</evidence>
<dbReference type="AlphaFoldDB" id="A0A2M7XDE0"/>
<dbReference type="InterPro" id="IPR036591">
    <property type="entry name" value="YggU-like_sf"/>
</dbReference>
<evidence type="ECO:0000313" key="3">
    <source>
        <dbReference type="EMBL" id="PJA45899.1"/>
    </source>
</evidence>
<protein>
    <recommendedName>
        <fullName evidence="2">UPF0235 protein CO173_04270</fullName>
    </recommendedName>
</protein>
<dbReference type="EMBL" id="PFWT01000023">
    <property type="protein sequence ID" value="PJA45899.1"/>
    <property type="molecule type" value="Genomic_DNA"/>
</dbReference>
<proteinExistence type="inferred from homology"/>
<dbReference type="Pfam" id="PF02594">
    <property type="entry name" value="DUF167"/>
    <property type="match status" value="1"/>
</dbReference>
<dbReference type="PANTHER" id="PTHR13420">
    <property type="entry name" value="UPF0235 PROTEIN C15ORF40"/>
    <property type="match status" value="1"/>
</dbReference>
<dbReference type="SUPFAM" id="SSF69786">
    <property type="entry name" value="YggU-like"/>
    <property type="match status" value="1"/>
</dbReference>
<dbReference type="SMART" id="SM01152">
    <property type="entry name" value="DUF167"/>
    <property type="match status" value="1"/>
</dbReference>
<dbReference type="Gene3D" id="3.30.1200.10">
    <property type="entry name" value="YggU-like"/>
    <property type="match status" value="1"/>
</dbReference>
<dbReference type="NCBIfam" id="TIGR00251">
    <property type="entry name" value="DUF167 family protein"/>
    <property type="match status" value="1"/>
</dbReference>
<evidence type="ECO:0000313" key="4">
    <source>
        <dbReference type="Proteomes" id="UP000231263"/>
    </source>
</evidence>
<dbReference type="GO" id="GO:0005737">
    <property type="term" value="C:cytoplasm"/>
    <property type="evidence" value="ECO:0007669"/>
    <property type="project" value="TreeGrafter"/>
</dbReference>
<dbReference type="Proteomes" id="UP000231263">
    <property type="component" value="Unassembled WGS sequence"/>
</dbReference>
<evidence type="ECO:0000256" key="2">
    <source>
        <dbReference type="HAMAP-Rule" id="MF_00634"/>
    </source>
</evidence>
<reference evidence="4" key="1">
    <citation type="submission" date="2017-09" db="EMBL/GenBank/DDBJ databases">
        <title>Depth-based differentiation of microbial function through sediment-hosted aquifers and enrichment of novel symbionts in the deep terrestrial subsurface.</title>
        <authorList>
            <person name="Probst A.J."/>
            <person name="Ladd B."/>
            <person name="Jarett J.K."/>
            <person name="Geller-Mcgrath D.E."/>
            <person name="Sieber C.M.K."/>
            <person name="Emerson J.B."/>
            <person name="Anantharaman K."/>
            <person name="Thomas B.C."/>
            <person name="Malmstrom R."/>
            <person name="Stieglmeier M."/>
            <person name="Klingl A."/>
            <person name="Woyke T."/>
            <person name="Ryan C.M."/>
            <person name="Banfield J.F."/>
        </authorList>
    </citation>
    <scope>NUCLEOTIDE SEQUENCE [LARGE SCALE GENOMIC DNA]</scope>
</reference>
<sequence>MILTVEVKPNSKETKFLSWRDSSTVLINIKDPAIDGKANRALIKYLSKQLKIPQTYIEIKRGQNGRTKHVILPNGTNLEQLK</sequence>
<name>A0A2M7XDE0_9BACT</name>
<comment type="caution">
    <text evidence="3">The sequence shown here is derived from an EMBL/GenBank/DDBJ whole genome shotgun (WGS) entry which is preliminary data.</text>
</comment>